<feature type="domain" description="Sema" evidence="3">
    <location>
        <begin position="195"/>
        <end position="394"/>
    </location>
</feature>
<accession>A0A315VI32</accession>
<dbReference type="GO" id="GO:0030335">
    <property type="term" value="P:positive regulation of cell migration"/>
    <property type="evidence" value="ECO:0007669"/>
    <property type="project" value="TreeGrafter"/>
</dbReference>
<protein>
    <recommendedName>
        <fullName evidence="3">Sema domain-containing protein</fullName>
    </recommendedName>
</protein>
<dbReference type="Pfam" id="PF01403">
    <property type="entry name" value="Sema"/>
    <property type="match status" value="2"/>
</dbReference>
<dbReference type="InterPro" id="IPR036352">
    <property type="entry name" value="Semap_dom_sf"/>
</dbReference>
<dbReference type="InterPro" id="IPR015943">
    <property type="entry name" value="WD40/YVTN_repeat-like_dom_sf"/>
</dbReference>
<dbReference type="GO" id="GO:0071526">
    <property type="term" value="P:semaphorin-plexin signaling pathway"/>
    <property type="evidence" value="ECO:0007669"/>
    <property type="project" value="TreeGrafter"/>
</dbReference>
<feature type="domain" description="Sema" evidence="3">
    <location>
        <begin position="1"/>
        <end position="191"/>
    </location>
</feature>
<sequence length="394" mass="44255">MLYTAGSINFLGLIKNFQRHGKNALKTEEKHSWLSDPDMISIHLAEISKISKTNEDDSMLLFLTENAVEERHRLRLSRVVRVCKSDLGGLRTLQKKWTSFLKAHLDCPFGGMPSQSLVEDVFLLRNEKNLLDSVFYATFTSNLETSSSCSQSAVCAYKLSDIQQVFKGNFLTMTDSGCWVKYTEEVPNPYPENMLFTAGSLDALGKKPAFQKHTDNVIKTEEGVKFLSEPTMVSIHMAEISNHSENNEDDNVFLFFIEDSLESQHQTRLSRVARVCKSDVGGSTIMRNRFVSFLKARLDCPFGDVGAAALVQDVFFLRDKNNIKNSLFYATFISNKNPSSTCSQSAVCAYRLSDIRHVFTGGLVSRSPSGSWTTVTEPFPPLYLHTVSTKTRTI</sequence>
<keyword evidence="5" id="KW-1185">Reference proteome</keyword>
<gene>
    <name evidence="4" type="ORF">CCH79_00015186</name>
</gene>
<evidence type="ECO:0000256" key="2">
    <source>
        <dbReference type="PROSITE-ProRule" id="PRU00352"/>
    </source>
</evidence>
<dbReference type="Gene3D" id="2.130.10.10">
    <property type="entry name" value="YVTN repeat-like/Quinoprotein amine dehydrogenase"/>
    <property type="match status" value="2"/>
</dbReference>
<reference evidence="4 5" key="1">
    <citation type="journal article" date="2018" name="G3 (Bethesda)">
        <title>A High-Quality Reference Genome for the Invasive Mosquitofish Gambusia affinis Using a Chicago Library.</title>
        <authorList>
            <person name="Hoffberg S.L."/>
            <person name="Troendle N.J."/>
            <person name="Glenn T.C."/>
            <person name="Mahmud O."/>
            <person name="Louha S."/>
            <person name="Chalopin D."/>
            <person name="Bennetzen J.L."/>
            <person name="Mauricio R."/>
        </authorList>
    </citation>
    <scope>NUCLEOTIDE SEQUENCE [LARGE SCALE GENOMIC DNA]</scope>
    <source>
        <strain evidence="4">NE01/NJP1002.9</strain>
        <tissue evidence="4">Muscle</tissue>
    </source>
</reference>
<dbReference type="PANTHER" id="PTHR11036:SF135">
    <property type="entry name" value="SEMAPHORIN 4D ISOFORM X1-RELATED"/>
    <property type="match status" value="1"/>
</dbReference>
<dbReference type="AlphaFoldDB" id="A0A315VI32"/>
<name>A0A315VI32_GAMAF</name>
<dbReference type="PROSITE" id="PS51004">
    <property type="entry name" value="SEMA"/>
    <property type="match status" value="2"/>
</dbReference>
<evidence type="ECO:0000259" key="3">
    <source>
        <dbReference type="PROSITE" id="PS51004"/>
    </source>
</evidence>
<dbReference type="GO" id="GO:0030215">
    <property type="term" value="F:semaphorin receptor binding"/>
    <property type="evidence" value="ECO:0007669"/>
    <property type="project" value="InterPro"/>
</dbReference>
<dbReference type="Proteomes" id="UP000250572">
    <property type="component" value="Unassembled WGS sequence"/>
</dbReference>
<dbReference type="GO" id="GO:0005615">
    <property type="term" value="C:extracellular space"/>
    <property type="evidence" value="ECO:0007669"/>
    <property type="project" value="TreeGrafter"/>
</dbReference>
<dbReference type="GO" id="GO:0000122">
    <property type="term" value="P:negative regulation of transcription by RNA polymerase II"/>
    <property type="evidence" value="ECO:0007669"/>
    <property type="project" value="TreeGrafter"/>
</dbReference>
<dbReference type="GO" id="GO:0043931">
    <property type="term" value="P:ossification involved in bone maturation"/>
    <property type="evidence" value="ECO:0007669"/>
    <property type="project" value="TreeGrafter"/>
</dbReference>
<proteinExistence type="predicted"/>
<dbReference type="GO" id="GO:0001755">
    <property type="term" value="P:neural crest cell migration"/>
    <property type="evidence" value="ECO:0007669"/>
    <property type="project" value="TreeGrafter"/>
</dbReference>
<dbReference type="SMART" id="SM00630">
    <property type="entry name" value="Sema"/>
    <property type="match status" value="1"/>
</dbReference>
<evidence type="ECO:0000313" key="4">
    <source>
        <dbReference type="EMBL" id="PWA22552.1"/>
    </source>
</evidence>
<dbReference type="InterPro" id="IPR001627">
    <property type="entry name" value="Semap_dom"/>
</dbReference>
<comment type="caution">
    <text evidence="2">Lacks conserved residue(s) required for the propagation of feature annotation.</text>
</comment>
<dbReference type="GO" id="GO:0005886">
    <property type="term" value="C:plasma membrane"/>
    <property type="evidence" value="ECO:0007669"/>
    <property type="project" value="TreeGrafter"/>
</dbReference>
<evidence type="ECO:0000256" key="1">
    <source>
        <dbReference type="ARBA" id="ARBA00023180"/>
    </source>
</evidence>
<dbReference type="PANTHER" id="PTHR11036">
    <property type="entry name" value="SEMAPHORIN"/>
    <property type="match status" value="1"/>
</dbReference>
<comment type="caution">
    <text evidence="4">The sequence shown here is derived from an EMBL/GenBank/DDBJ whole genome shotgun (WGS) entry which is preliminary data.</text>
</comment>
<dbReference type="GO" id="GO:0045499">
    <property type="term" value="F:chemorepellent activity"/>
    <property type="evidence" value="ECO:0007669"/>
    <property type="project" value="TreeGrafter"/>
</dbReference>
<dbReference type="SUPFAM" id="SSF101912">
    <property type="entry name" value="Sema domain"/>
    <property type="match status" value="2"/>
</dbReference>
<dbReference type="InterPro" id="IPR027231">
    <property type="entry name" value="Semaphorin"/>
</dbReference>
<dbReference type="GO" id="GO:0007411">
    <property type="term" value="P:axon guidance"/>
    <property type="evidence" value="ECO:0007669"/>
    <property type="project" value="TreeGrafter"/>
</dbReference>
<organism evidence="4 5">
    <name type="scientific">Gambusia affinis</name>
    <name type="common">Western mosquitofish</name>
    <name type="synonym">Heterandria affinis</name>
    <dbReference type="NCBI Taxonomy" id="33528"/>
    <lineage>
        <taxon>Eukaryota</taxon>
        <taxon>Metazoa</taxon>
        <taxon>Chordata</taxon>
        <taxon>Craniata</taxon>
        <taxon>Vertebrata</taxon>
        <taxon>Euteleostomi</taxon>
        <taxon>Actinopterygii</taxon>
        <taxon>Neopterygii</taxon>
        <taxon>Teleostei</taxon>
        <taxon>Neoteleostei</taxon>
        <taxon>Acanthomorphata</taxon>
        <taxon>Ovalentaria</taxon>
        <taxon>Atherinomorphae</taxon>
        <taxon>Cyprinodontiformes</taxon>
        <taxon>Poeciliidae</taxon>
        <taxon>Poeciliinae</taxon>
        <taxon>Gambusia</taxon>
    </lineage>
</organism>
<dbReference type="EMBL" id="NHOQ01001703">
    <property type="protein sequence ID" value="PWA22552.1"/>
    <property type="molecule type" value="Genomic_DNA"/>
</dbReference>
<keyword evidence="1" id="KW-0325">Glycoprotein</keyword>
<evidence type="ECO:0000313" key="5">
    <source>
        <dbReference type="Proteomes" id="UP000250572"/>
    </source>
</evidence>